<dbReference type="PANTHER" id="PTHR30385">
    <property type="entry name" value="SIGMA FACTOR F FLAGELLAR"/>
    <property type="match status" value="1"/>
</dbReference>
<keyword evidence="1" id="KW-0805">Transcription regulation</keyword>
<organism evidence="8 9">
    <name type="scientific">Candidatus Fukatsuia symbiotica</name>
    <dbReference type="NCBI Taxonomy" id="1878942"/>
    <lineage>
        <taxon>Bacteria</taxon>
        <taxon>Pseudomonadati</taxon>
        <taxon>Pseudomonadota</taxon>
        <taxon>Gammaproteobacteria</taxon>
        <taxon>Enterobacterales</taxon>
        <taxon>Yersiniaceae</taxon>
        <taxon>Candidatus Fukatsuia</taxon>
    </lineage>
</organism>
<evidence type="ECO:0000256" key="2">
    <source>
        <dbReference type="ARBA" id="ARBA00023082"/>
    </source>
</evidence>
<dbReference type="SUPFAM" id="SSF88946">
    <property type="entry name" value="Sigma2 domain of RNA polymerase sigma factors"/>
    <property type="match status" value="1"/>
</dbReference>
<dbReference type="InterPro" id="IPR013324">
    <property type="entry name" value="RNA_pol_sigma_r3/r4-like"/>
</dbReference>
<dbReference type="NCBIfam" id="NF009091">
    <property type="entry name" value="PRK12427.1"/>
    <property type="match status" value="1"/>
</dbReference>
<dbReference type="InterPro" id="IPR007624">
    <property type="entry name" value="RNA_pol_sigma70_r3"/>
</dbReference>
<dbReference type="InterPro" id="IPR014284">
    <property type="entry name" value="RNA_pol_sigma-70_dom"/>
</dbReference>
<proteinExistence type="predicted"/>
<dbReference type="RefSeq" id="WP_072551043.1">
    <property type="nucleotide sequence ID" value="NZ_CP021659.1"/>
</dbReference>
<accession>A0A2U8I6B0</accession>
<name>A0A2U8I6B0_9GAMM</name>
<keyword evidence="3" id="KW-0238">DNA-binding</keyword>
<dbReference type="Pfam" id="PF04545">
    <property type="entry name" value="Sigma70_r4"/>
    <property type="match status" value="1"/>
</dbReference>
<evidence type="ECO:0000259" key="5">
    <source>
        <dbReference type="Pfam" id="PF04539"/>
    </source>
</evidence>
<dbReference type="NCBIfam" id="TIGR02479">
    <property type="entry name" value="FliA_WhiG"/>
    <property type="match status" value="1"/>
</dbReference>
<dbReference type="GO" id="GO:0006352">
    <property type="term" value="P:DNA-templated transcription initiation"/>
    <property type="evidence" value="ECO:0007669"/>
    <property type="project" value="InterPro"/>
</dbReference>
<protein>
    <submittedName>
        <fullName evidence="8">RNA polymerase sigma factor FliA</fullName>
    </submittedName>
</protein>
<keyword evidence="4" id="KW-0804">Transcription</keyword>
<dbReference type="EMBL" id="CP021659">
    <property type="protein sequence ID" value="AWK14637.1"/>
    <property type="molecule type" value="Genomic_DNA"/>
</dbReference>
<dbReference type="GO" id="GO:0003677">
    <property type="term" value="F:DNA binding"/>
    <property type="evidence" value="ECO:0007669"/>
    <property type="project" value="UniProtKB-KW"/>
</dbReference>
<evidence type="ECO:0000256" key="3">
    <source>
        <dbReference type="ARBA" id="ARBA00023125"/>
    </source>
</evidence>
<dbReference type="KEGG" id="fsm:CCS41_09365"/>
<evidence type="ECO:0000313" key="9">
    <source>
        <dbReference type="Proteomes" id="UP000261875"/>
    </source>
</evidence>
<sequence>MCLKENIALTTVDEGKYLDIYLPLVKRVVRQLSFQADSVIEREDMQQIALMGLLEALRRYGHPDGQFAAYAVHRIRGAVLDQLREHDWRARRLRQKTHKTNEAIRELGKRLGHEPNYEEIAIELLITPQEYQEYLLLESAKAMESLDDLLSVEMHTDALQSRELEDQIIIQDSLQQAIATLDKREQLILSLYYQQELSLKEIALVLELTEARVCQLNKKITEKIKKFFSH</sequence>
<dbReference type="Gene3D" id="1.20.140.160">
    <property type="match status" value="1"/>
</dbReference>
<evidence type="ECO:0000256" key="4">
    <source>
        <dbReference type="ARBA" id="ARBA00023163"/>
    </source>
</evidence>
<dbReference type="InterPro" id="IPR007627">
    <property type="entry name" value="RNA_pol_sigma70_r2"/>
</dbReference>
<evidence type="ECO:0000313" key="8">
    <source>
        <dbReference type="EMBL" id="AWK14637.1"/>
    </source>
</evidence>
<dbReference type="STRING" id="1878942.GCA_900128755_01261"/>
<dbReference type="PANTHER" id="PTHR30385:SF7">
    <property type="entry name" value="RNA POLYMERASE SIGMA FACTOR FLIA"/>
    <property type="match status" value="1"/>
</dbReference>
<dbReference type="GO" id="GO:0016987">
    <property type="term" value="F:sigma factor activity"/>
    <property type="evidence" value="ECO:0007669"/>
    <property type="project" value="UniProtKB-KW"/>
</dbReference>
<dbReference type="OrthoDB" id="9799825at2"/>
<evidence type="ECO:0000259" key="7">
    <source>
        <dbReference type="Pfam" id="PF04545"/>
    </source>
</evidence>
<reference evidence="8 9" key="1">
    <citation type="submission" date="2017-05" db="EMBL/GenBank/DDBJ databases">
        <title>Genome sequence of Candidatus Fukatsuia symbiotica and Candidatus Hamiltonella defensa from Acyrthosiphon pisum strain 5D.</title>
        <authorList>
            <person name="Patel V.A."/>
            <person name="Chevignon G."/>
            <person name="Russell J.A."/>
            <person name="Oliver K.M."/>
        </authorList>
    </citation>
    <scope>NUCLEOTIDE SEQUENCE [LARGE SCALE GENOMIC DNA]</scope>
    <source>
        <strain evidence="8 9">5D</strain>
    </source>
</reference>
<gene>
    <name evidence="8" type="ORF">CCS41_09365</name>
</gene>
<feature type="domain" description="RNA polymerase sigma-70 region 4" evidence="7">
    <location>
        <begin position="177"/>
        <end position="226"/>
    </location>
</feature>
<dbReference type="AlphaFoldDB" id="A0A2U8I6B0"/>
<keyword evidence="9" id="KW-1185">Reference proteome</keyword>
<dbReference type="Pfam" id="PF04542">
    <property type="entry name" value="Sigma70_r2"/>
    <property type="match status" value="1"/>
</dbReference>
<dbReference type="InterPro" id="IPR013325">
    <property type="entry name" value="RNA_pol_sigma_r2"/>
</dbReference>
<dbReference type="Pfam" id="PF04539">
    <property type="entry name" value="Sigma70_r3"/>
    <property type="match status" value="1"/>
</dbReference>
<feature type="domain" description="RNA polymerase sigma-70 region 3" evidence="5">
    <location>
        <begin position="97"/>
        <end position="138"/>
    </location>
</feature>
<feature type="domain" description="RNA polymerase sigma-70 region 2" evidence="6">
    <location>
        <begin position="21"/>
        <end position="89"/>
    </location>
</feature>
<dbReference type="InterPro" id="IPR007630">
    <property type="entry name" value="RNA_pol_sigma70_r4"/>
</dbReference>
<dbReference type="Proteomes" id="UP000261875">
    <property type="component" value="Chromosome"/>
</dbReference>
<dbReference type="NCBIfam" id="TIGR02937">
    <property type="entry name" value="sigma70-ECF"/>
    <property type="match status" value="1"/>
</dbReference>
<dbReference type="SUPFAM" id="SSF88659">
    <property type="entry name" value="Sigma3 and sigma4 domains of RNA polymerase sigma factors"/>
    <property type="match status" value="2"/>
</dbReference>
<dbReference type="InterPro" id="IPR000943">
    <property type="entry name" value="RNA_pol_sigma70"/>
</dbReference>
<keyword evidence="2" id="KW-0731">Sigma factor</keyword>
<dbReference type="PRINTS" id="PR00046">
    <property type="entry name" value="SIGMA70FCT"/>
</dbReference>
<evidence type="ECO:0000256" key="1">
    <source>
        <dbReference type="ARBA" id="ARBA00023015"/>
    </source>
</evidence>
<evidence type="ECO:0000259" key="6">
    <source>
        <dbReference type="Pfam" id="PF04542"/>
    </source>
</evidence>
<dbReference type="InterPro" id="IPR012845">
    <property type="entry name" value="RNA_pol_sigma_FliA_WhiG"/>
</dbReference>
<dbReference type="Gene3D" id="1.10.1740.10">
    <property type="match status" value="1"/>
</dbReference>
<dbReference type="GO" id="GO:0003899">
    <property type="term" value="F:DNA-directed RNA polymerase activity"/>
    <property type="evidence" value="ECO:0007669"/>
    <property type="project" value="InterPro"/>
</dbReference>